<dbReference type="InterPro" id="IPR008271">
    <property type="entry name" value="Ser/Thr_kinase_AS"/>
</dbReference>
<dbReference type="Proteomes" id="UP000634206">
    <property type="component" value="Unassembled WGS sequence"/>
</dbReference>
<evidence type="ECO:0000256" key="6">
    <source>
        <dbReference type="SAM" id="MobiDB-lite"/>
    </source>
</evidence>
<dbReference type="PANTHER" id="PTHR43671:SF13">
    <property type="entry name" value="SERINE_THREONINE-PROTEIN KINASE NEK2"/>
    <property type="match status" value="1"/>
</dbReference>
<dbReference type="EC" id="2.7.11.1" evidence="1"/>
<keyword evidence="9" id="KW-0723">Serine/threonine-protein kinase</keyword>
<evidence type="ECO:0000313" key="10">
    <source>
        <dbReference type="Proteomes" id="UP000634206"/>
    </source>
</evidence>
<feature type="transmembrane region" description="Helical" evidence="7">
    <location>
        <begin position="470"/>
        <end position="489"/>
    </location>
</feature>
<dbReference type="RefSeq" id="WP_309488073.1">
    <property type="nucleotide sequence ID" value="NZ_JAENIG010000001.1"/>
</dbReference>
<evidence type="ECO:0000256" key="5">
    <source>
        <dbReference type="ARBA" id="ARBA00022840"/>
    </source>
</evidence>
<dbReference type="AlphaFoldDB" id="A0AAE2SBZ0"/>
<dbReference type="InterPro" id="IPR016024">
    <property type="entry name" value="ARM-type_fold"/>
</dbReference>
<dbReference type="EMBL" id="JAENIG010000001">
    <property type="protein sequence ID" value="MBK1853476.1"/>
    <property type="molecule type" value="Genomic_DNA"/>
</dbReference>
<feature type="compositionally biased region" description="Low complexity" evidence="6">
    <location>
        <begin position="395"/>
        <end position="421"/>
    </location>
</feature>
<evidence type="ECO:0000256" key="4">
    <source>
        <dbReference type="ARBA" id="ARBA00022777"/>
    </source>
</evidence>
<dbReference type="Pfam" id="PF00069">
    <property type="entry name" value="Pkinase"/>
    <property type="match status" value="1"/>
</dbReference>
<evidence type="ECO:0000256" key="3">
    <source>
        <dbReference type="ARBA" id="ARBA00022741"/>
    </source>
</evidence>
<dbReference type="SUPFAM" id="SSF48371">
    <property type="entry name" value="ARM repeat"/>
    <property type="match status" value="1"/>
</dbReference>
<dbReference type="InterPro" id="IPR011009">
    <property type="entry name" value="Kinase-like_dom_sf"/>
</dbReference>
<dbReference type="InterPro" id="IPR000719">
    <property type="entry name" value="Prot_kinase_dom"/>
</dbReference>
<gene>
    <name evidence="9" type="ORF">JIN83_00740</name>
</gene>
<feature type="domain" description="Protein kinase" evidence="8">
    <location>
        <begin position="6"/>
        <end position="271"/>
    </location>
</feature>
<name>A0AAE2SBZ0_9BACT</name>
<keyword evidence="3" id="KW-0547">Nucleotide-binding</keyword>
<keyword evidence="2" id="KW-0808">Transferase</keyword>
<evidence type="ECO:0000259" key="8">
    <source>
        <dbReference type="PROSITE" id="PS50011"/>
    </source>
</evidence>
<dbReference type="Gene3D" id="3.30.200.20">
    <property type="entry name" value="Phosphorylase Kinase, domain 1"/>
    <property type="match status" value="1"/>
</dbReference>
<dbReference type="Gene3D" id="1.10.510.10">
    <property type="entry name" value="Transferase(Phosphotransferase) domain 1"/>
    <property type="match status" value="1"/>
</dbReference>
<evidence type="ECO:0000256" key="7">
    <source>
        <dbReference type="SAM" id="Phobius"/>
    </source>
</evidence>
<dbReference type="InterPro" id="IPR050660">
    <property type="entry name" value="NEK_Ser/Thr_kinase"/>
</dbReference>
<proteinExistence type="predicted"/>
<evidence type="ECO:0000313" key="9">
    <source>
        <dbReference type="EMBL" id="MBK1853476.1"/>
    </source>
</evidence>
<keyword evidence="7" id="KW-0472">Membrane</keyword>
<feature type="region of interest" description="Disordered" evidence="6">
    <location>
        <begin position="281"/>
        <end position="465"/>
    </location>
</feature>
<dbReference type="PROSITE" id="PS00108">
    <property type="entry name" value="PROTEIN_KINASE_ST"/>
    <property type="match status" value="1"/>
</dbReference>
<dbReference type="SUPFAM" id="SSF56112">
    <property type="entry name" value="Protein kinase-like (PK-like)"/>
    <property type="match status" value="1"/>
</dbReference>
<sequence>MSDERYEIKGKLGQGGVGAVYAAFDTQLNREVAIKRVLAEGGYENQEDATKNLLKEATALSSVQHPHIVTVYDAGVDSDGPYVVMELIHGKTLDEMVERGTLTWDDLREIALQSQEALIAAQDLNLLHRDLKPSNVMVCWLPSGKFQVKIVDFGLAKFSPKPSLQTIDHGDAVFGSIFFMAPEQFERTPLDLRTDMYAMGCLYYYALTGEYPFNGDTAAAVMASHLQHHVTPLHELRPDIPKWGADWVMWHIERSMDARPKDAREALERFLFLDKQSTQPVTMSAELATPEPSPSAPKFLFPGATPEPEPETLPTPEPPAVSPPVSMTPQPTSMEETAATVVSADEVNPKTSPQPISPPQDITGKVSPHTQAQNLAREATTSQTSKAPDTPPTPTTATTPTLVTPSAAAPAQPASVAGQPVAPAPAPTPAVQPAQPAQPAQTTPPAPPAAEEAAAPAAPEPPQKKGLNNGAKWAIIGMLIFIAVVAGVLGQKYMKERAKARMVNNVMLTAKEMNDSRTLSDGIELTQEEVEGVLDRATATAEDKKRPLLLKTLAYAKPKGSFDINNMIIEHVINAQCPENIRTEIFKSVMTRRQDIANVAPLLAYAKETEHDEAAAAAIEAARASAEDQDADEFIDEFLNLINNTDSPSIRGAAERAAAELIAQSDNKEDFADPIIGSYESALNNDAKFAMLRLTGAAGGTNAAETVIEALNSKDTSLQSAAIAALGQWADDSQFETFITFIEDTGNDGLRRQAFDAAYGFLREERKREPKALGKLWKLLADTAQSQREKLQIIAGMANQKHQWAMPILQELKKDKDNKVADKADRASSILKRRLSEKK</sequence>
<keyword evidence="4 9" id="KW-0418">Kinase</keyword>
<dbReference type="GO" id="GO:0005524">
    <property type="term" value="F:ATP binding"/>
    <property type="evidence" value="ECO:0007669"/>
    <property type="project" value="UniProtKB-KW"/>
</dbReference>
<accession>A0AAE2SBZ0</accession>
<evidence type="ECO:0000256" key="2">
    <source>
        <dbReference type="ARBA" id="ARBA00022679"/>
    </source>
</evidence>
<dbReference type="InterPro" id="IPR011989">
    <property type="entry name" value="ARM-like"/>
</dbReference>
<comment type="caution">
    <text evidence="9">The sequence shown here is derived from an EMBL/GenBank/DDBJ whole genome shotgun (WGS) entry which is preliminary data.</text>
</comment>
<feature type="compositionally biased region" description="Pro residues" evidence="6">
    <location>
        <begin position="305"/>
        <end position="322"/>
    </location>
</feature>
<dbReference type="GO" id="GO:0004674">
    <property type="term" value="F:protein serine/threonine kinase activity"/>
    <property type="evidence" value="ECO:0007669"/>
    <property type="project" value="UniProtKB-KW"/>
</dbReference>
<feature type="compositionally biased region" description="Polar residues" evidence="6">
    <location>
        <begin position="368"/>
        <end position="386"/>
    </location>
</feature>
<dbReference type="PROSITE" id="PS50011">
    <property type="entry name" value="PROTEIN_KINASE_DOM"/>
    <property type="match status" value="1"/>
</dbReference>
<dbReference type="CDD" id="cd14014">
    <property type="entry name" value="STKc_PknB_like"/>
    <property type="match status" value="1"/>
</dbReference>
<keyword evidence="7" id="KW-0812">Transmembrane</keyword>
<dbReference type="SMART" id="SM00220">
    <property type="entry name" value="S_TKc"/>
    <property type="match status" value="1"/>
</dbReference>
<reference evidence="9" key="1">
    <citation type="submission" date="2021-01" db="EMBL/GenBank/DDBJ databases">
        <title>Modified the classification status of verrucomicrobia.</title>
        <authorList>
            <person name="Feng X."/>
        </authorList>
    </citation>
    <scope>NUCLEOTIDE SEQUENCE</scope>
    <source>
        <strain evidence="9">5K15</strain>
    </source>
</reference>
<protein>
    <recommendedName>
        <fullName evidence="1">non-specific serine/threonine protein kinase</fullName>
        <ecNumber evidence="1">2.7.11.1</ecNumber>
    </recommendedName>
</protein>
<keyword evidence="7" id="KW-1133">Transmembrane helix</keyword>
<keyword evidence="10" id="KW-1185">Reference proteome</keyword>
<feature type="compositionally biased region" description="Low complexity" evidence="6">
    <location>
        <begin position="431"/>
        <end position="441"/>
    </location>
</feature>
<evidence type="ECO:0000256" key="1">
    <source>
        <dbReference type="ARBA" id="ARBA00012513"/>
    </source>
</evidence>
<dbReference type="PANTHER" id="PTHR43671">
    <property type="entry name" value="SERINE/THREONINE-PROTEIN KINASE NEK"/>
    <property type="match status" value="1"/>
</dbReference>
<dbReference type="Gene3D" id="1.25.10.10">
    <property type="entry name" value="Leucine-rich Repeat Variant"/>
    <property type="match status" value="1"/>
</dbReference>
<organism evidence="9 10">
    <name type="scientific">Oceaniferula flava</name>
    <dbReference type="NCBI Taxonomy" id="2800421"/>
    <lineage>
        <taxon>Bacteria</taxon>
        <taxon>Pseudomonadati</taxon>
        <taxon>Verrucomicrobiota</taxon>
        <taxon>Verrucomicrobiia</taxon>
        <taxon>Verrucomicrobiales</taxon>
        <taxon>Verrucomicrobiaceae</taxon>
        <taxon>Oceaniferula</taxon>
    </lineage>
</organism>
<keyword evidence="5" id="KW-0067">ATP-binding</keyword>